<proteinExistence type="predicted"/>
<dbReference type="STRING" id="54.SAMN02745121_08203"/>
<dbReference type="Gene3D" id="3.20.20.190">
    <property type="entry name" value="Phosphatidylinositol (PI) phosphodiesterase"/>
    <property type="match status" value="1"/>
</dbReference>
<dbReference type="RefSeq" id="WP_211302502.1">
    <property type="nucleotide sequence ID" value="NZ_FOMX01000048.1"/>
</dbReference>
<reference evidence="3" key="1">
    <citation type="submission" date="2016-10" db="EMBL/GenBank/DDBJ databases">
        <authorList>
            <person name="Varghese N."/>
            <person name="Submissions S."/>
        </authorList>
    </citation>
    <scope>NUCLEOTIDE SEQUENCE [LARGE SCALE GENOMIC DNA]</scope>
    <source>
        <strain evidence="3">ATCC 25963</strain>
    </source>
</reference>
<dbReference type="Proteomes" id="UP000199400">
    <property type="component" value="Unassembled WGS sequence"/>
</dbReference>
<evidence type="ECO:0000313" key="2">
    <source>
        <dbReference type="EMBL" id="SFF33249.1"/>
    </source>
</evidence>
<feature type="domain" description="GP-PDE" evidence="1">
    <location>
        <begin position="57"/>
        <end position="325"/>
    </location>
</feature>
<organism evidence="2 3">
    <name type="scientific">Nannocystis exedens</name>
    <dbReference type="NCBI Taxonomy" id="54"/>
    <lineage>
        <taxon>Bacteria</taxon>
        <taxon>Pseudomonadati</taxon>
        <taxon>Myxococcota</taxon>
        <taxon>Polyangia</taxon>
        <taxon>Nannocystales</taxon>
        <taxon>Nannocystaceae</taxon>
        <taxon>Nannocystis</taxon>
    </lineage>
</organism>
<dbReference type="EMBL" id="FOMX01000048">
    <property type="protein sequence ID" value="SFF33249.1"/>
    <property type="molecule type" value="Genomic_DNA"/>
</dbReference>
<evidence type="ECO:0000259" key="1">
    <source>
        <dbReference type="PROSITE" id="PS51704"/>
    </source>
</evidence>
<gene>
    <name evidence="2" type="ORF">SAMN02745121_08203</name>
</gene>
<accession>A0A1I2HTN6</accession>
<protein>
    <submittedName>
        <fullName evidence="2">Glycerophosphoryl diester phosphodiesterase</fullName>
    </submittedName>
</protein>
<dbReference type="PANTHER" id="PTHR43805:SF1">
    <property type="entry name" value="GP-PDE DOMAIN-CONTAINING PROTEIN"/>
    <property type="match status" value="1"/>
</dbReference>
<keyword evidence="3" id="KW-1185">Reference proteome</keyword>
<dbReference type="GO" id="GO:0006629">
    <property type="term" value="P:lipid metabolic process"/>
    <property type="evidence" value="ECO:0007669"/>
    <property type="project" value="InterPro"/>
</dbReference>
<name>A0A1I2HTN6_9BACT</name>
<dbReference type="PROSITE" id="PS51704">
    <property type="entry name" value="GP_PDE"/>
    <property type="match status" value="1"/>
</dbReference>
<dbReference type="InterPro" id="IPR017946">
    <property type="entry name" value="PLC-like_Pdiesterase_TIM-brl"/>
</dbReference>
<dbReference type="AlphaFoldDB" id="A0A1I2HTN6"/>
<dbReference type="PANTHER" id="PTHR43805">
    <property type="entry name" value="GLYCEROPHOSPHORYL DIESTER PHOSPHODIESTERASE"/>
    <property type="match status" value="1"/>
</dbReference>
<evidence type="ECO:0000313" key="3">
    <source>
        <dbReference type="Proteomes" id="UP000199400"/>
    </source>
</evidence>
<dbReference type="GO" id="GO:0008081">
    <property type="term" value="F:phosphoric diester hydrolase activity"/>
    <property type="evidence" value="ECO:0007669"/>
    <property type="project" value="InterPro"/>
</dbReference>
<dbReference type="InterPro" id="IPR030395">
    <property type="entry name" value="GP_PDE_dom"/>
</dbReference>
<sequence length="328" mass="35917">MRKLLNLLVRVLLTFLAALVLAVVANASCWSSYRAPKVLLAHRGLAQTHPSDGLTRDTCTAERIHPPEHPYLENTLPSMRAAFEAGADIVEFDVHPTTDGQFAVFHDWRLECRTDGTGVTRERPLAYLKTLDIGHGYTADGGRTFPSRGRGVGLMPSLDEVLAAFPDRRFLINIKSNDPGEGDLLADRLLRLPAEQRALLMAYGGDLPIERLRARIPGLRGMSRRTLKDCALGYLALGWSGHVPDACRDTLLLVPVNLGFLLWGWPHRTIERMHAAGTEVFVIGPYGAGEIGTSGIDTLEDLGRLPAGYSGGLWTNRVDRIAPAFIAP</sequence>
<dbReference type="Pfam" id="PF03009">
    <property type="entry name" value="GDPD"/>
    <property type="match status" value="1"/>
</dbReference>
<dbReference type="SUPFAM" id="SSF51695">
    <property type="entry name" value="PLC-like phosphodiesterases"/>
    <property type="match status" value="1"/>
</dbReference>